<feature type="binding site" evidence="7">
    <location>
        <position position="19"/>
    </location>
    <ligand>
        <name>S-adenosyl-L-methionine</name>
        <dbReference type="ChEBI" id="CHEBI:59789"/>
    </ligand>
</feature>
<dbReference type="GO" id="GO:0043565">
    <property type="term" value="F:sequence-specific DNA binding"/>
    <property type="evidence" value="ECO:0007669"/>
    <property type="project" value="TreeGrafter"/>
</dbReference>
<dbReference type="PROSITE" id="PS00092">
    <property type="entry name" value="N6_MTASE"/>
    <property type="match status" value="1"/>
</dbReference>
<feature type="binding site" evidence="7">
    <location>
        <position position="15"/>
    </location>
    <ligand>
        <name>S-adenosyl-L-methionine</name>
        <dbReference type="ChEBI" id="CHEBI:59789"/>
    </ligand>
</feature>
<feature type="binding site" evidence="7">
    <location>
        <position position="192"/>
    </location>
    <ligand>
        <name>S-adenosyl-L-methionine</name>
        <dbReference type="ChEBI" id="CHEBI:59789"/>
    </ligand>
</feature>
<dbReference type="GO" id="GO:0009307">
    <property type="term" value="P:DNA restriction-modification system"/>
    <property type="evidence" value="ECO:0007669"/>
    <property type="project" value="InterPro"/>
</dbReference>
<dbReference type="PRINTS" id="PR00505">
    <property type="entry name" value="D12N6MTFRASE"/>
</dbReference>
<dbReference type="InterPro" id="IPR012327">
    <property type="entry name" value="MeTrfase_D12"/>
</dbReference>
<keyword evidence="4 8" id="KW-0808">Transferase</keyword>
<evidence type="ECO:0000256" key="2">
    <source>
        <dbReference type="ARBA" id="ARBA00011900"/>
    </source>
</evidence>
<evidence type="ECO:0000256" key="6">
    <source>
        <dbReference type="ARBA" id="ARBA00047942"/>
    </source>
</evidence>
<dbReference type="PANTHER" id="PTHR30481">
    <property type="entry name" value="DNA ADENINE METHYLASE"/>
    <property type="match status" value="1"/>
</dbReference>
<dbReference type="InterPro" id="IPR029063">
    <property type="entry name" value="SAM-dependent_MTases_sf"/>
</dbReference>
<evidence type="ECO:0000256" key="4">
    <source>
        <dbReference type="ARBA" id="ARBA00022679"/>
    </source>
</evidence>
<keyword evidence="3 8" id="KW-0489">Methyltransferase</keyword>
<dbReference type="GO" id="GO:0032259">
    <property type="term" value="P:methylation"/>
    <property type="evidence" value="ECO:0007669"/>
    <property type="project" value="UniProtKB-KW"/>
</dbReference>
<evidence type="ECO:0000313" key="9">
    <source>
        <dbReference type="EMBL" id="GAP04465.1"/>
    </source>
</evidence>
<name>A0A3F3H015_9LACO</name>
<dbReference type="InterPro" id="IPR002052">
    <property type="entry name" value="DNA_methylase_N6_adenine_CS"/>
</dbReference>
<dbReference type="AlphaFoldDB" id="A0A3F3H015"/>
<dbReference type="NCBIfam" id="TIGR00571">
    <property type="entry name" value="dam"/>
    <property type="match status" value="1"/>
</dbReference>
<dbReference type="RefSeq" id="WP_059393880.1">
    <property type="nucleotide sequence ID" value="NZ_DF968082.1"/>
</dbReference>
<dbReference type="Gene3D" id="3.40.50.150">
    <property type="entry name" value="Vaccinia Virus protein VP39"/>
    <property type="match status" value="1"/>
</dbReference>
<evidence type="ECO:0000256" key="8">
    <source>
        <dbReference type="RuleBase" id="RU361257"/>
    </source>
</evidence>
<accession>A0A3F3H015</accession>
<dbReference type="GO" id="GO:0006298">
    <property type="term" value="P:mismatch repair"/>
    <property type="evidence" value="ECO:0007669"/>
    <property type="project" value="TreeGrafter"/>
</dbReference>
<gene>
    <name evidence="9" type="primary">dam</name>
    <name evidence="9" type="ORF">FTRO_0050180</name>
</gene>
<evidence type="ECO:0000256" key="7">
    <source>
        <dbReference type="PIRSR" id="PIRSR000398-1"/>
    </source>
</evidence>
<protein>
    <recommendedName>
        <fullName evidence="2 8">Site-specific DNA-methyltransferase (adenine-specific)</fullName>
        <ecNumber evidence="2 8">2.1.1.72</ecNumber>
    </recommendedName>
</protein>
<dbReference type="STRING" id="709323.GCA_001047135_01016"/>
<proteinExistence type="inferred from homology"/>
<dbReference type="Gene3D" id="1.10.1020.10">
    <property type="entry name" value="Adenine-specific Methyltransferase, Domain 2"/>
    <property type="match status" value="1"/>
</dbReference>
<dbReference type="EMBL" id="DF968082">
    <property type="protein sequence ID" value="GAP04465.1"/>
    <property type="molecule type" value="Genomic_DNA"/>
</dbReference>
<evidence type="ECO:0000256" key="5">
    <source>
        <dbReference type="ARBA" id="ARBA00022691"/>
    </source>
</evidence>
<sequence>MELSNTTQLKPITKWVGGKRQLLPSLQELMPEKYNHYFEPFIGGGALLFSLAPKHATINDFNTDLINLYQVVKNNPNELLSLLQEHSEKNTKDYYLEVRGLDRSDKINELSNVEKAARILYMLKVDFNGMYRVNSKNQFNVPYGRYKNPNIADSETILNVSRYFNSSNIEILSGDFENAVRNAKSDDLVYFDPPYVPVNETSSFTSYTSDGFNYNEQVRLKDLFFRLSNKGVKVMLSNSDVDIVRDLYKEANIHSVQANRFINSVGTKRGKVGEVIITSY</sequence>
<dbReference type="Proteomes" id="UP000064514">
    <property type="component" value="Unassembled WGS sequence"/>
</dbReference>
<comment type="catalytic activity">
    <reaction evidence="6 8">
        <text>a 2'-deoxyadenosine in DNA + S-adenosyl-L-methionine = an N(6)-methyl-2'-deoxyadenosine in DNA + S-adenosyl-L-homocysteine + H(+)</text>
        <dbReference type="Rhea" id="RHEA:15197"/>
        <dbReference type="Rhea" id="RHEA-COMP:12418"/>
        <dbReference type="Rhea" id="RHEA-COMP:12419"/>
        <dbReference type="ChEBI" id="CHEBI:15378"/>
        <dbReference type="ChEBI" id="CHEBI:57856"/>
        <dbReference type="ChEBI" id="CHEBI:59789"/>
        <dbReference type="ChEBI" id="CHEBI:90615"/>
        <dbReference type="ChEBI" id="CHEBI:90616"/>
        <dbReference type="EC" id="2.1.1.72"/>
    </reaction>
</comment>
<feature type="binding site" evidence="7">
    <location>
        <position position="60"/>
    </location>
    <ligand>
        <name>S-adenosyl-L-methionine</name>
        <dbReference type="ChEBI" id="CHEBI:59789"/>
    </ligand>
</feature>
<dbReference type="PIRSF" id="PIRSF000398">
    <property type="entry name" value="M_m6A_EcoRV"/>
    <property type="match status" value="1"/>
</dbReference>
<dbReference type="SUPFAM" id="SSF53335">
    <property type="entry name" value="S-adenosyl-L-methionine-dependent methyltransferases"/>
    <property type="match status" value="1"/>
</dbReference>
<comment type="similarity">
    <text evidence="1 8">Belongs to the N(4)/N(6)-methyltransferase family.</text>
</comment>
<dbReference type="InterPro" id="IPR023095">
    <property type="entry name" value="Ade_MeTrfase_dom_2"/>
</dbReference>
<evidence type="ECO:0000256" key="1">
    <source>
        <dbReference type="ARBA" id="ARBA00006594"/>
    </source>
</evidence>
<dbReference type="EC" id="2.1.1.72" evidence="2 8"/>
<dbReference type="GO" id="GO:0009007">
    <property type="term" value="F:site-specific DNA-methyltransferase (adenine-specific) activity"/>
    <property type="evidence" value="ECO:0007669"/>
    <property type="project" value="UniProtKB-UniRule"/>
</dbReference>
<dbReference type="Pfam" id="PF02086">
    <property type="entry name" value="MethyltransfD12"/>
    <property type="match status" value="1"/>
</dbReference>
<dbReference type="GO" id="GO:1904047">
    <property type="term" value="F:S-adenosyl-L-methionine binding"/>
    <property type="evidence" value="ECO:0007669"/>
    <property type="project" value="TreeGrafter"/>
</dbReference>
<reference evidence="9" key="1">
    <citation type="journal article" date="2015" name="BMC Genomics">
        <title>Comparative genomics of Fructobacillus spp. and Leuconostoc spp. reveals niche-specific evolution of Fructobacillus spp.</title>
        <authorList>
            <person name="Endo A."/>
            <person name="Tanizawa Y."/>
            <person name="Tanaka N."/>
            <person name="Maeno S."/>
            <person name="Kumar H."/>
            <person name="Shiwa Y."/>
            <person name="Okada S."/>
            <person name="Yoshikawa H."/>
            <person name="Dicks L."/>
            <person name="Nakagawa J."/>
            <person name="Arita M."/>
        </authorList>
    </citation>
    <scope>NUCLEOTIDE SEQUENCE [LARGE SCALE GENOMIC DNA]</scope>
    <source>
        <strain evidence="9">F214-1</strain>
    </source>
</reference>
<dbReference type="InterPro" id="IPR012263">
    <property type="entry name" value="M_m6A_EcoRV"/>
</dbReference>
<evidence type="ECO:0000256" key="3">
    <source>
        <dbReference type="ARBA" id="ARBA00022603"/>
    </source>
</evidence>
<dbReference type="PANTHER" id="PTHR30481:SF3">
    <property type="entry name" value="DNA ADENINE METHYLASE"/>
    <property type="match status" value="1"/>
</dbReference>
<keyword evidence="5 8" id="KW-0949">S-adenosyl-L-methionine</keyword>
<organism evidence="9">
    <name type="scientific">Fructobacillus tropaeoli</name>
    <dbReference type="NCBI Taxonomy" id="709323"/>
    <lineage>
        <taxon>Bacteria</taxon>
        <taxon>Bacillati</taxon>
        <taxon>Bacillota</taxon>
        <taxon>Bacilli</taxon>
        <taxon>Lactobacillales</taxon>
        <taxon>Lactobacillaceae</taxon>
        <taxon>Fructobacillus</taxon>
    </lineage>
</organism>